<proteinExistence type="predicted"/>
<keyword evidence="1 2" id="KW-0732">Signal</keyword>
<reference evidence="3 4" key="1">
    <citation type="submission" date="2024-09" db="EMBL/GenBank/DDBJ databases">
        <authorList>
            <person name="Sun Q."/>
            <person name="Mori K."/>
        </authorList>
    </citation>
    <scope>NUCLEOTIDE SEQUENCE [LARGE SCALE GENOMIC DNA]</scope>
    <source>
        <strain evidence="3 4">CECT 7955</strain>
    </source>
</reference>
<feature type="chain" id="PRO_5047223497" evidence="2">
    <location>
        <begin position="19"/>
        <end position="625"/>
    </location>
</feature>
<protein>
    <submittedName>
        <fullName evidence="3">T9SS type A sorting domain-containing protein</fullName>
    </submittedName>
</protein>
<dbReference type="RefSeq" id="WP_236452907.1">
    <property type="nucleotide sequence ID" value="NZ_CBCSGE010000019.1"/>
</dbReference>
<sequence length="625" mass="67644">MKNLFTKLLFLIWGITSAQCVTNGTLNATSLGNNGITSVQGWQGSHGTPSTAGVVNSNTWVWMWSHSGGGEGIFTNYNFVQGQSYQISFDIKTSTNISNPNKTVLNSLVYVKALNNLSQNAGINTLLNNGQIVLQSTIATYRSSNWITVTVNFIANQNYTQLSFFPYMAANSSTNGSAQVQMEIDNIQIIPPVTSVFHFEDANNNMKTDFCEGESILLDGAASFGESQYYLDVWRRPIGTTGAFQWQTQIAGNGWTQGQLGVLNLTSIFNGQGYAFASGYEYQIKVATASPPCVGWVPTTHEFRVLNSNASSLFTFNSFCAPDGTISVTVTANDTSSGVNHWWGLIESSVAGSITDANSSGLVGTIQSGTTTTFTGLSKDKNYYIKHGVYNSCVSWRETRTALPQTAAWTGYTTNFSINASNVGNNVNVTAIAAPNSVFVSHHWSISYAPNGNTSGNSPVVGSNPTVSNNGGTATFNTNLVINTWYYIKHGTWNDCAPWGETRKAFRIVIQGKSANGAVYAIETKDVKEVFLGETFNKLDDTTLLEQLSPNPVAKGNSCTFTTDSKNVSEVIIMDLLGKSSTLNFSIKDANSISFPLENSITKGIYIIKVIKKDNSISTKKLIVE</sequence>
<comment type="caution">
    <text evidence="3">The sequence shown here is derived from an EMBL/GenBank/DDBJ whole genome shotgun (WGS) entry which is preliminary data.</text>
</comment>
<gene>
    <name evidence="3" type="ORF">ACFFVF_17040</name>
</gene>
<name>A0ABV5GS50_9FLAO</name>
<dbReference type="NCBIfam" id="TIGR04183">
    <property type="entry name" value="Por_Secre_tail"/>
    <property type="match status" value="1"/>
</dbReference>
<organism evidence="3 4">
    <name type="scientific">Flavobacterium jumunjinense</name>
    <dbReference type="NCBI Taxonomy" id="998845"/>
    <lineage>
        <taxon>Bacteria</taxon>
        <taxon>Pseudomonadati</taxon>
        <taxon>Bacteroidota</taxon>
        <taxon>Flavobacteriia</taxon>
        <taxon>Flavobacteriales</taxon>
        <taxon>Flavobacteriaceae</taxon>
        <taxon>Flavobacterium</taxon>
    </lineage>
</organism>
<dbReference type="InterPro" id="IPR026444">
    <property type="entry name" value="Secre_tail"/>
</dbReference>
<keyword evidence="4" id="KW-1185">Reference proteome</keyword>
<evidence type="ECO:0000313" key="3">
    <source>
        <dbReference type="EMBL" id="MFB9098217.1"/>
    </source>
</evidence>
<feature type="signal peptide" evidence="2">
    <location>
        <begin position="1"/>
        <end position="18"/>
    </location>
</feature>
<dbReference type="Proteomes" id="UP001589607">
    <property type="component" value="Unassembled WGS sequence"/>
</dbReference>
<dbReference type="EMBL" id="JBHMEY010000071">
    <property type="protein sequence ID" value="MFB9098217.1"/>
    <property type="molecule type" value="Genomic_DNA"/>
</dbReference>
<dbReference type="Gene3D" id="2.60.120.260">
    <property type="entry name" value="Galactose-binding domain-like"/>
    <property type="match status" value="1"/>
</dbReference>
<accession>A0ABV5GS50</accession>
<evidence type="ECO:0000313" key="4">
    <source>
        <dbReference type="Proteomes" id="UP001589607"/>
    </source>
</evidence>
<evidence type="ECO:0000256" key="2">
    <source>
        <dbReference type="SAM" id="SignalP"/>
    </source>
</evidence>
<evidence type="ECO:0000256" key="1">
    <source>
        <dbReference type="ARBA" id="ARBA00022729"/>
    </source>
</evidence>